<evidence type="ECO:0000256" key="2">
    <source>
        <dbReference type="ARBA" id="ARBA00022448"/>
    </source>
</evidence>
<evidence type="ECO:0000313" key="8">
    <source>
        <dbReference type="EMBL" id="ENO16614.1"/>
    </source>
</evidence>
<dbReference type="Proteomes" id="UP000013165">
    <property type="component" value="Unassembled WGS sequence"/>
</dbReference>
<keyword evidence="5 7" id="KW-1133">Transmembrane helix</keyword>
<feature type="transmembrane region" description="Helical" evidence="7">
    <location>
        <begin position="201"/>
        <end position="220"/>
    </location>
</feature>
<comment type="subcellular location">
    <subcellularLocation>
        <location evidence="1">Membrane</location>
        <topology evidence="1">Multi-pass membrane protein</topology>
    </subcellularLocation>
</comment>
<evidence type="ECO:0000256" key="7">
    <source>
        <dbReference type="SAM" id="Phobius"/>
    </source>
</evidence>
<feature type="transmembrane region" description="Helical" evidence="7">
    <location>
        <begin position="125"/>
        <end position="146"/>
    </location>
</feature>
<dbReference type="EMBL" id="APLQ01000010">
    <property type="protein sequence ID" value="ENO16614.1"/>
    <property type="molecule type" value="Genomic_DNA"/>
</dbReference>
<feature type="transmembrane region" description="Helical" evidence="7">
    <location>
        <begin position="264"/>
        <end position="284"/>
    </location>
</feature>
<keyword evidence="3" id="KW-1003">Cell membrane</keyword>
<dbReference type="HOGENOM" id="CLU_056175_2_0_6"/>
<keyword evidence="9" id="KW-1185">Reference proteome</keyword>
<feature type="transmembrane region" description="Helical" evidence="7">
    <location>
        <begin position="34"/>
        <end position="53"/>
    </location>
</feature>
<dbReference type="GO" id="GO:0055085">
    <property type="term" value="P:transmembrane transport"/>
    <property type="evidence" value="ECO:0007669"/>
    <property type="project" value="InterPro"/>
</dbReference>
<dbReference type="InterPro" id="IPR004776">
    <property type="entry name" value="Mem_transp_PIN-like"/>
</dbReference>
<evidence type="ECO:0000256" key="4">
    <source>
        <dbReference type="ARBA" id="ARBA00022692"/>
    </source>
</evidence>
<dbReference type="STRING" id="626887.J057_02870"/>
<dbReference type="eggNOG" id="COG0679">
    <property type="taxonomic scope" value="Bacteria"/>
</dbReference>
<feature type="transmembrane region" description="Helical" evidence="7">
    <location>
        <begin position="65"/>
        <end position="88"/>
    </location>
</feature>
<dbReference type="AlphaFoldDB" id="N6W8N4"/>
<feature type="transmembrane region" description="Helical" evidence="7">
    <location>
        <begin position="291"/>
        <end position="311"/>
    </location>
</feature>
<dbReference type="PANTHER" id="PTHR36838">
    <property type="entry name" value="AUXIN EFFLUX CARRIER FAMILY PROTEIN"/>
    <property type="match status" value="1"/>
</dbReference>
<proteinExistence type="predicted"/>
<dbReference type="RefSeq" id="WP_004583124.1">
    <property type="nucleotide sequence ID" value="NZ_AP028878.1"/>
</dbReference>
<keyword evidence="6 7" id="KW-0472">Membrane</keyword>
<feature type="transmembrane region" description="Helical" evidence="7">
    <location>
        <begin position="232"/>
        <end position="252"/>
    </location>
</feature>
<sequence length="312" mass="33046">MLGILSTTAPIFMLIALGYVAVRSRLFPAEGVHGLGRFVLYFALPALIFTTITQMKFSEVVDPSYLTVYGLGSILSFLTGLSFSKFVLSDSLARGGIKGIGMAVSNSAFFGYPVLLLTFDHPPTNAFAMCVMIENVVILPLALMAIEYSEGRRHGTGLVTALRSMATRVARNPLVIAIVSGIAISAAGLGIPDVINKSLDMLGRTSAAVALFVVGASLVGNSVRGNIGEIGMVAIGKLTVHPLMMVLLVWLLPDFDPDLQKAAILMAAMPMMSVYPIIGSSYGFRNLCSSILVVATLSSFVTISVVMGLLFQ</sequence>
<feature type="transmembrane region" description="Helical" evidence="7">
    <location>
        <begin position="6"/>
        <end position="22"/>
    </location>
</feature>
<dbReference type="Pfam" id="PF03547">
    <property type="entry name" value="Mem_trans"/>
    <property type="match status" value="1"/>
</dbReference>
<accession>N6W8N4</accession>
<evidence type="ECO:0000256" key="6">
    <source>
        <dbReference type="ARBA" id="ARBA00023136"/>
    </source>
</evidence>
<feature type="transmembrane region" description="Helical" evidence="7">
    <location>
        <begin position="100"/>
        <end position="119"/>
    </location>
</feature>
<comment type="caution">
    <text evidence="8">The sequence shown here is derived from an EMBL/GenBank/DDBJ whole genome shotgun (WGS) entry which is preliminary data.</text>
</comment>
<keyword evidence="2" id="KW-0813">Transport</keyword>
<dbReference type="OrthoDB" id="9810457at2"/>
<evidence type="ECO:0000313" key="9">
    <source>
        <dbReference type="Proteomes" id="UP000013165"/>
    </source>
</evidence>
<feature type="transmembrane region" description="Helical" evidence="7">
    <location>
        <begin position="174"/>
        <end position="195"/>
    </location>
</feature>
<dbReference type="GO" id="GO:0016020">
    <property type="term" value="C:membrane"/>
    <property type="evidence" value="ECO:0007669"/>
    <property type="project" value="UniProtKB-SubCell"/>
</dbReference>
<reference evidence="8 9" key="1">
    <citation type="journal article" date="2013" name="Genome Announc.">
        <title>Genome Sequence of the Polycyclic Aromatic Hydrocarbon-Degrading Bacterium Strain Marinobacter nanhaiticus D15-8WT.</title>
        <authorList>
            <person name="Cui Z."/>
            <person name="Gao W."/>
            <person name="Li Q."/>
            <person name="Xu G."/>
            <person name="Zheng L."/>
        </authorList>
    </citation>
    <scope>NUCLEOTIDE SEQUENCE [LARGE SCALE GENOMIC DNA]</scope>
    <source>
        <strain evidence="8 9">D15-8W</strain>
    </source>
</reference>
<organism evidence="8 9">
    <name type="scientific">Marinobacter nanhaiticus D15-8W</name>
    <dbReference type="NCBI Taxonomy" id="626887"/>
    <lineage>
        <taxon>Bacteria</taxon>
        <taxon>Pseudomonadati</taxon>
        <taxon>Pseudomonadota</taxon>
        <taxon>Gammaproteobacteria</taxon>
        <taxon>Pseudomonadales</taxon>
        <taxon>Marinobacteraceae</taxon>
        <taxon>Marinobacter</taxon>
    </lineage>
</organism>
<evidence type="ECO:0000256" key="3">
    <source>
        <dbReference type="ARBA" id="ARBA00022475"/>
    </source>
</evidence>
<evidence type="ECO:0000256" key="1">
    <source>
        <dbReference type="ARBA" id="ARBA00004141"/>
    </source>
</evidence>
<evidence type="ECO:0000256" key="5">
    <source>
        <dbReference type="ARBA" id="ARBA00022989"/>
    </source>
</evidence>
<dbReference type="PATRIC" id="fig|626887.3.peg.554"/>
<dbReference type="PANTHER" id="PTHR36838:SF3">
    <property type="entry name" value="TRANSPORTER AUXIN EFFLUX CARRIER EC FAMILY"/>
    <property type="match status" value="1"/>
</dbReference>
<keyword evidence="4 7" id="KW-0812">Transmembrane</keyword>
<name>N6W8N4_9GAMM</name>
<protein>
    <submittedName>
        <fullName evidence="8">AEC family transporter</fullName>
    </submittedName>
</protein>
<gene>
    <name evidence="8" type="ORF">J057_02870</name>
</gene>